<feature type="region of interest" description="Disordered" evidence="10">
    <location>
        <begin position="121"/>
        <end position="173"/>
    </location>
</feature>
<dbReference type="GO" id="GO:0000494">
    <property type="term" value="P:box C/D sno(s)RNA 3'-end processing"/>
    <property type="evidence" value="ECO:0007669"/>
    <property type="project" value="TreeGrafter"/>
</dbReference>
<dbReference type="InterPro" id="IPR000692">
    <property type="entry name" value="Fibrillarin"/>
</dbReference>
<evidence type="ECO:0000256" key="11">
    <source>
        <dbReference type="SAM" id="Phobius"/>
    </source>
</evidence>
<comment type="subcellular location">
    <subcellularLocation>
        <location evidence="1">Nucleus</location>
        <location evidence="1">Nucleolus</location>
    </subcellularLocation>
</comment>
<dbReference type="GO" id="GO:1990259">
    <property type="term" value="F:histone H2AQ104 methyltransferase activity"/>
    <property type="evidence" value="ECO:0007669"/>
    <property type="project" value="TreeGrafter"/>
</dbReference>
<dbReference type="GO" id="GO:0008649">
    <property type="term" value="F:rRNA methyltransferase activity"/>
    <property type="evidence" value="ECO:0007669"/>
    <property type="project" value="TreeGrafter"/>
</dbReference>
<keyword evidence="4" id="KW-0489">Methyltransferase</keyword>
<dbReference type="PANTHER" id="PTHR10335">
    <property type="entry name" value="RRNA 2-O-METHYLTRANSFERASE FIBRILLARIN"/>
    <property type="match status" value="1"/>
</dbReference>
<dbReference type="FunFam" id="3.30.200.20:FF:000056">
    <property type="entry name" value="Fibrillarin like 1"/>
    <property type="match status" value="1"/>
</dbReference>
<dbReference type="GO" id="GO:0003723">
    <property type="term" value="F:RNA binding"/>
    <property type="evidence" value="ECO:0007669"/>
    <property type="project" value="UniProtKB-KW"/>
</dbReference>
<keyword evidence="3" id="KW-0698">rRNA processing</keyword>
<keyword evidence="11" id="KW-1133">Transmembrane helix</keyword>
<evidence type="ECO:0000256" key="4">
    <source>
        <dbReference type="ARBA" id="ARBA00022603"/>
    </source>
</evidence>
<organism evidence="12 13">
    <name type="scientific">Camellia sinensis var. sinensis</name>
    <name type="common">China tea</name>
    <dbReference type="NCBI Taxonomy" id="542762"/>
    <lineage>
        <taxon>Eukaryota</taxon>
        <taxon>Viridiplantae</taxon>
        <taxon>Streptophyta</taxon>
        <taxon>Embryophyta</taxon>
        <taxon>Tracheophyta</taxon>
        <taxon>Spermatophyta</taxon>
        <taxon>Magnoliopsida</taxon>
        <taxon>eudicotyledons</taxon>
        <taxon>Gunneridae</taxon>
        <taxon>Pentapetalae</taxon>
        <taxon>asterids</taxon>
        <taxon>Ericales</taxon>
        <taxon>Theaceae</taxon>
        <taxon>Camellia</taxon>
    </lineage>
</organism>
<evidence type="ECO:0000256" key="1">
    <source>
        <dbReference type="ARBA" id="ARBA00004604"/>
    </source>
</evidence>
<evidence type="ECO:0000256" key="8">
    <source>
        <dbReference type="ARBA" id="ARBA00023242"/>
    </source>
</evidence>
<dbReference type="Gene3D" id="3.30.200.20">
    <property type="entry name" value="Phosphorylase Kinase, domain 1"/>
    <property type="match status" value="1"/>
</dbReference>
<evidence type="ECO:0000256" key="2">
    <source>
        <dbReference type="ARBA" id="ARBA00010632"/>
    </source>
</evidence>
<keyword evidence="11" id="KW-0812">Transmembrane</keyword>
<keyword evidence="11" id="KW-0472">Membrane</keyword>
<keyword evidence="5" id="KW-0808">Transferase</keyword>
<dbReference type="Proteomes" id="UP000306102">
    <property type="component" value="Unassembled WGS sequence"/>
</dbReference>
<comment type="caution">
    <text evidence="12">The sequence shown here is derived from an EMBL/GenBank/DDBJ whole genome shotgun (WGS) entry which is preliminary data.</text>
</comment>
<keyword evidence="13" id="KW-1185">Reference proteome</keyword>
<protein>
    <submittedName>
        <fullName evidence="12">Uncharacterized protein</fullName>
    </submittedName>
</protein>
<evidence type="ECO:0000256" key="7">
    <source>
        <dbReference type="ARBA" id="ARBA00022884"/>
    </source>
</evidence>
<evidence type="ECO:0000256" key="3">
    <source>
        <dbReference type="ARBA" id="ARBA00022552"/>
    </source>
</evidence>
<evidence type="ECO:0000313" key="13">
    <source>
        <dbReference type="Proteomes" id="UP000306102"/>
    </source>
</evidence>
<feature type="compositionally biased region" description="Basic and acidic residues" evidence="10">
    <location>
        <begin position="133"/>
        <end position="160"/>
    </location>
</feature>
<comment type="similarity">
    <text evidence="2">Belongs to the methyltransferase superfamily. Fibrillarin family.</text>
</comment>
<keyword evidence="6" id="KW-0949">S-adenosyl-L-methionine</keyword>
<dbReference type="GO" id="GO:0032040">
    <property type="term" value="C:small-subunit processome"/>
    <property type="evidence" value="ECO:0007669"/>
    <property type="project" value="TreeGrafter"/>
</dbReference>
<dbReference type="AlphaFoldDB" id="A0A4S4DPG8"/>
<evidence type="ECO:0000256" key="6">
    <source>
        <dbReference type="ARBA" id="ARBA00022691"/>
    </source>
</evidence>
<name>A0A4S4DPG8_CAMSN</name>
<dbReference type="Pfam" id="PF01269">
    <property type="entry name" value="Fibrillarin"/>
    <property type="match status" value="1"/>
</dbReference>
<dbReference type="STRING" id="542762.A0A4S4DPG8"/>
<evidence type="ECO:0000256" key="10">
    <source>
        <dbReference type="SAM" id="MobiDB-lite"/>
    </source>
</evidence>
<proteinExistence type="inferred from homology"/>
<reference evidence="12 13" key="1">
    <citation type="journal article" date="2018" name="Proc. Natl. Acad. Sci. U.S.A.">
        <title>Draft genome sequence of Camellia sinensis var. sinensis provides insights into the evolution of the tea genome and tea quality.</title>
        <authorList>
            <person name="Wei C."/>
            <person name="Yang H."/>
            <person name="Wang S."/>
            <person name="Zhao J."/>
            <person name="Liu C."/>
            <person name="Gao L."/>
            <person name="Xia E."/>
            <person name="Lu Y."/>
            <person name="Tai Y."/>
            <person name="She G."/>
            <person name="Sun J."/>
            <person name="Cao H."/>
            <person name="Tong W."/>
            <person name="Gao Q."/>
            <person name="Li Y."/>
            <person name="Deng W."/>
            <person name="Jiang X."/>
            <person name="Wang W."/>
            <person name="Chen Q."/>
            <person name="Zhang S."/>
            <person name="Li H."/>
            <person name="Wu J."/>
            <person name="Wang P."/>
            <person name="Li P."/>
            <person name="Shi C."/>
            <person name="Zheng F."/>
            <person name="Jian J."/>
            <person name="Huang B."/>
            <person name="Shan D."/>
            <person name="Shi M."/>
            <person name="Fang C."/>
            <person name="Yue Y."/>
            <person name="Li F."/>
            <person name="Li D."/>
            <person name="Wei S."/>
            <person name="Han B."/>
            <person name="Jiang C."/>
            <person name="Yin Y."/>
            <person name="Xia T."/>
            <person name="Zhang Z."/>
            <person name="Bennetzen J.L."/>
            <person name="Zhao S."/>
            <person name="Wan X."/>
        </authorList>
    </citation>
    <scope>NUCLEOTIDE SEQUENCE [LARGE SCALE GENOMIC DNA]</scope>
    <source>
        <strain evidence="13">cv. Shuchazao</strain>
        <tissue evidence="12">Leaf</tissue>
    </source>
</reference>
<evidence type="ECO:0000256" key="5">
    <source>
        <dbReference type="ARBA" id="ARBA00022679"/>
    </source>
</evidence>
<evidence type="ECO:0000313" key="12">
    <source>
        <dbReference type="EMBL" id="THG04952.1"/>
    </source>
</evidence>
<sequence length="214" mass="23563">MALLVSYAMVGYQCLRLWITTASGYFICLTLALGWACATYVRSREIRMMKDSLRGGNSFVFISHDINALEHSNQVNLPRVTVVMPLKGFGEHNLHNWRSQSSYKKIRVARHTLIEESIVAKSCPPPSQGKGGFDGRGKRGDRGSGMRGHDGCNGRGRGDRGQGGGRGGMKRGSKVVVEPHRHEGVFIAKGKEDALCTKNMVPGEDVYNEKRISI</sequence>
<accession>A0A4S4DPG8</accession>
<evidence type="ECO:0000256" key="9">
    <source>
        <dbReference type="ARBA" id="ARBA00023274"/>
    </source>
</evidence>
<dbReference type="GO" id="GO:0031428">
    <property type="term" value="C:box C/D methylation guide snoRNP complex"/>
    <property type="evidence" value="ECO:0007669"/>
    <property type="project" value="TreeGrafter"/>
</dbReference>
<keyword evidence="8" id="KW-0539">Nucleus</keyword>
<keyword evidence="9" id="KW-0687">Ribonucleoprotein</keyword>
<gene>
    <name evidence="12" type="ORF">TEA_012174</name>
</gene>
<feature type="transmembrane region" description="Helical" evidence="11">
    <location>
        <begin position="17"/>
        <end position="41"/>
    </location>
</feature>
<keyword evidence="7" id="KW-0694">RNA-binding</keyword>
<dbReference type="EMBL" id="SDRB02010689">
    <property type="protein sequence ID" value="THG04952.1"/>
    <property type="molecule type" value="Genomic_DNA"/>
</dbReference>
<dbReference type="PANTHER" id="PTHR10335:SF0">
    <property type="entry name" value="RRNA 2'-O-METHYLTRANSFERASE FIBRILLARIN 1-RELATED"/>
    <property type="match status" value="1"/>
</dbReference>